<comment type="subcellular location">
    <subcellularLocation>
        <location evidence="1">Cytoplasm</location>
    </subcellularLocation>
</comment>
<organism evidence="7 8">
    <name type="scientific">Sphingomonas telluris</name>
    <dbReference type="NCBI Taxonomy" id="2907998"/>
    <lineage>
        <taxon>Bacteria</taxon>
        <taxon>Pseudomonadati</taxon>
        <taxon>Pseudomonadota</taxon>
        <taxon>Alphaproteobacteria</taxon>
        <taxon>Sphingomonadales</taxon>
        <taxon>Sphingomonadaceae</taxon>
        <taxon>Sphingomonas</taxon>
    </lineage>
</organism>
<name>A0ABS9VRR9_9SPHN</name>
<dbReference type="Pfam" id="PF07167">
    <property type="entry name" value="PhaC_N"/>
    <property type="match status" value="1"/>
</dbReference>
<dbReference type="SUPFAM" id="SSF53474">
    <property type="entry name" value="alpha/beta-Hydrolases"/>
    <property type="match status" value="1"/>
</dbReference>
<evidence type="ECO:0000256" key="2">
    <source>
        <dbReference type="ARBA" id="ARBA00022490"/>
    </source>
</evidence>
<dbReference type="Gene3D" id="3.40.50.1820">
    <property type="entry name" value="alpha/beta hydrolase"/>
    <property type="match status" value="1"/>
</dbReference>
<dbReference type="InterPro" id="IPR029058">
    <property type="entry name" value="AB_hydrolase_fold"/>
</dbReference>
<dbReference type="EMBL" id="JAKZHW010000002">
    <property type="protein sequence ID" value="MCH8617297.1"/>
    <property type="molecule type" value="Genomic_DNA"/>
</dbReference>
<evidence type="ECO:0000256" key="4">
    <source>
        <dbReference type="ARBA" id="ARBA00023315"/>
    </source>
</evidence>
<keyword evidence="2" id="KW-0963">Cytoplasm</keyword>
<evidence type="ECO:0000313" key="7">
    <source>
        <dbReference type="EMBL" id="MCH8617297.1"/>
    </source>
</evidence>
<keyword evidence="3" id="KW-0808">Transferase</keyword>
<comment type="caution">
    <text evidence="7">The sequence shown here is derived from an EMBL/GenBank/DDBJ whole genome shotgun (WGS) entry which is preliminary data.</text>
</comment>
<dbReference type="InterPro" id="IPR010941">
    <property type="entry name" value="PhaC_N"/>
</dbReference>
<accession>A0ABS9VRR9</accession>
<gene>
    <name evidence="7" type="primary">phaC</name>
    <name evidence="7" type="ORF">LZ016_14460</name>
</gene>
<protein>
    <submittedName>
        <fullName evidence="7">Class I poly(R)-hydroxyalkanoic acid synthase</fullName>
    </submittedName>
</protein>
<evidence type="ECO:0000259" key="6">
    <source>
        <dbReference type="Pfam" id="PF07167"/>
    </source>
</evidence>
<dbReference type="RefSeq" id="WP_241448161.1">
    <property type="nucleotide sequence ID" value="NZ_JAKZHW010000002.1"/>
</dbReference>
<dbReference type="NCBIfam" id="TIGR01838">
    <property type="entry name" value="PHA_synth_I"/>
    <property type="match status" value="1"/>
</dbReference>
<dbReference type="InterPro" id="IPR051321">
    <property type="entry name" value="PHA/PHB_synthase"/>
</dbReference>
<dbReference type="Proteomes" id="UP001203058">
    <property type="component" value="Unassembled WGS sequence"/>
</dbReference>
<dbReference type="Pfam" id="PF00561">
    <property type="entry name" value="Abhydrolase_1"/>
    <property type="match status" value="1"/>
</dbReference>
<feature type="domain" description="AB hydrolase-1" evidence="5">
    <location>
        <begin position="274"/>
        <end position="515"/>
    </location>
</feature>
<evidence type="ECO:0000259" key="5">
    <source>
        <dbReference type="Pfam" id="PF00561"/>
    </source>
</evidence>
<proteinExistence type="predicted"/>
<reference evidence="7 8" key="1">
    <citation type="submission" date="2022-03" db="EMBL/GenBank/DDBJ databases">
        <authorList>
            <person name="Jo J.-H."/>
            <person name="Im W.-T."/>
        </authorList>
    </citation>
    <scope>NUCLEOTIDE SEQUENCE [LARGE SCALE GENOMIC DNA]</scope>
    <source>
        <strain evidence="7 8">SM33</strain>
    </source>
</reference>
<feature type="domain" description="Poly-beta-hydroxybutyrate polymerase N-terminal" evidence="6">
    <location>
        <begin position="102"/>
        <end position="270"/>
    </location>
</feature>
<evidence type="ECO:0000313" key="8">
    <source>
        <dbReference type="Proteomes" id="UP001203058"/>
    </source>
</evidence>
<dbReference type="InterPro" id="IPR010963">
    <property type="entry name" value="PHA_synth_I"/>
</dbReference>
<evidence type="ECO:0000256" key="3">
    <source>
        <dbReference type="ARBA" id="ARBA00022679"/>
    </source>
</evidence>
<evidence type="ECO:0000256" key="1">
    <source>
        <dbReference type="ARBA" id="ARBA00004496"/>
    </source>
</evidence>
<dbReference type="InterPro" id="IPR000073">
    <property type="entry name" value="AB_hydrolase_1"/>
</dbReference>
<keyword evidence="4" id="KW-0012">Acyltransferase</keyword>
<dbReference type="PANTHER" id="PTHR36837:SF5">
    <property type="entry name" value="POLY-3-HYDROXYBUTYRATE SYNTHASE"/>
    <property type="match status" value="1"/>
</dbReference>
<sequence length="591" mass="65443">MADGTETASAIPTLEDWQHWTYVMGRAQQMLMESWADGLPKGNAWPASPPAWGAFPPAFGVGSPATADPAALFTAGAEAWAKGLETWGKMMGLDTEAKEGAKDRRFAAPEWQESPVFDTIRKTYLALADKMLGTVEEIDGLDAESRQKARFAVRSFVDAMSPSNFALTNPQVLRRTMETRGENLLKGLANMLDDIAAGQLTQTKAGVFEVGKNLAMTPGKVVKETPLYQLIQYTPVTDKVLETPLVIFPPWINRFYILDLTPEKSFVRWCVEQGITLFMVSWKSADESIADTHLDDYVLKGQLDAIDTVRDLLGVESAHVIGYCVAGTTLAATLGYLHAKKQQAKVKSATFLTAQVDFSLAGDLKLFTGDETMALLDELTRDKGYLDGRYMAATFNLLRGRDLIWNYVVNNYLLGDEPAPFDLLHWNGDTTNLPGSWHRDYLETLYKGNKLVLSGEITVAGTPIDIDMVETPSYIQAGREDHIAPPESVWKIMDHFAGPKRFVLAGSGHIAGVVNPPAAQKYQYWVSTEDPETLEQFVAGAEEHKGSWWPDWLEWLKSQNPKTVEAKGARMPGEGKLKAIEDAPGRYVRER</sequence>
<keyword evidence="8" id="KW-1185">Reference proteome</keyword>
<dbReference type="PANTHER" id="PTHR36837">
    <property type="entry name" value="POLY(3-HYDROXYALKANOATE) POLYMERASE SUBUNIT PHAC"/>
    <property type="match status" value="1"/>
</dbReference>